<dbReference type="PANTHER" id="PTHR43433:SF5">
    <property type="entry name" value="AB HYDROLASE-1 DOMAIN-CONTAINING PROTEIN"/>
    <property type="match status" value="1"/>
</dbReference>
<dbReference type="EMBL" id="JAAIVB010000008">
    <property type="protein sequence ID" value="NEX59740.1"/>
    <property type="molecule type" value="Genomic_DNA"/>
</dbReference>
<dbReference type="AlphaFoldDB" id="A0A6B3SGJ0"/>
<dbReference type="InterPro" id="IPR029058">
    <property type="entry name" value="AB_hydrolase_fold"/>
</dbReference>
<dbReference type="RefSeq" id="WP_163960167.1">
    <property type="nucleotide sequence ID" value="NZ_JAAIVB010000008.1"/>
</dbReference>
<name>A0A6B3SGJ0_9BURK</name>
<proteinExistence type="predicted"/>
<sequence>MPTLQSNGITIAYETQGDASGEPVLLIAGLGLQLISWPEPFCRTLVEQGYRLIRFDNRDSGLSSKMDEYGKPDLAGAFFRSMFHMPVSSGYTLHDMAQDAIGVLDALGIARAHVVGASMGGMIAQIMAASHAGRVSSLTSIMSTSGRPGLPGPTMAANQAMFSRPANPRDLDSVVDHFVRLFKVIGSPKYPTPDEELRRMVEASVRRNPSWRGTARQIMAVAGSGDRVALLRTVEAPTLVVHGSADPLVPIAGGRDTAFLVPGAVLHEIEGMGHDLPPGLSEQIAALIAAHCAAASAPAAHRA</sequence>
<dbReference type="GO" id="GO:0046503">
    <property type="term" value="P:glycerolipid catabolic process"/>
    <property type="evidence" value="ECO:0007669"/>
    <property type="project" value="TreeGrafter"/>
</dbReference>
<reference evidence="2 3" key="1">
    <citation type="submission" date="2020-02" db="EMBL/GenBank/DDBJ databases">
        <authorList>
            <person name="Kim M.K."/>
        </authorList>
    </citation>
    <scope>NUCLEOTIDE SEQUENCE [LARGE SCALE GENOMIC DNA]</scope>
    <source>
        <strain evidence="2 3">17J57-3</strain>
    </source>
</reference>
<dbReference type="PANTHER" id="PTHR43433">
    <property type="entry name" value="HYDROLASE, ALPHA/BETA FOLD FAMILY PROTEIN"/>
    <property type="match status" value="1"/>
</dbReference>
<dbReference type="InterPro" id="IPR050471">
    <property type="entry name" value="AB_hydrolase"/>
</dbReference>
<keyword evidence="2" id="KW-0378">Hydrolase</keyword>
<dbReference type="Gene3D" id="3.40.50.1820">
    <property type="entry name" value="alpha/beta hydrolase"/>
    <property type="match status" value="1"/>
</dbReference>
<evidence type="ECO:0000259" key="1">
    <source>
        <dbReference type="Pfam" id="PF00561"/>
    </source>
</evidence>
<evidence type="ECO:0000313" key="2">
    <source>
        <dbReference type="EMBL" id="NEX59740.1"/>
    </source>
</evidence>
<comment type="caution">
    <text evidence="2">The sequence shown here is derived from an EMBL/GenBank/DDBJ whole genome shotgun (WGS) entry which is preliminary data.</text>
</comment>
<dbReference type="InterPro" id="IPR000073">
    <property type="entry name" value="AB_hydrolase_1"/>
</dbReference>
<organism evidence="2 3">
    <name type="scientific">Noviherbaspirillum galbum</name>
    <dbReference type="NCBI Taxonomy" id="2709383"/>
    <lineage>
        <taxon>Bacteria</taxon>
        <taxon>Pseudomonadati</taxon>
        <taxon>Pseudomonadota</taxon>
        <taxon>Betaproteobacteria</taxon>
        <taxon>Burkholderiales</taxon>
        <taxon>Oxalobacteraceae</taxon>
        <taxon>Noviherbaspirillum</taxon>
    </lineage>
</organism>
<dbReference type="GO" id="GO:0004806">
    <property type="term" value="F:triacylglycerol lipase activity"/>
    <property type="evidence" value="ECO:0007669"/>
    <property type="project" value="TreeGrafter"/>
</dbReference>
<evidence type="ECO:0000313" key="3">
    <source>
        <dbReference type="Proteomes" id="UP000482155"/>
    </source>
</evidence>
<accession>A0A6B3SGJ0</accession>
<dbReference type="SUPFAM" id="SSF53474">
    <property type="entry name" value="alpha/beta-Hydrolases"/>
    <property type="match status" value="1"/>
</dbReference>
<keyword evidence="3" id="KW-1185">Reference proteome</keyword>
<feature type="domain" description="AB hydrolase-1" evidence="1">
    <location>
        <begin position="23"/>
        <end position="275"/>
    </location>
</feature>
<gene>
    <name evidence="2" type="ORF">G3574_01490</name>
</gene>
<dbReference type="Proteomes" id="UP000482155">
    <property type="component" value="Unassembled WGS sequence"/>
</dbReference>
<dbReference type="Pfam" id="PF00561">
    <property type="entry name" value="Abhydrolase_1"/>
    <property type="match status" value="1"/>
</dbReference>
<protein>
    <submittedName>
        <fullName evidence="2">Alpha/beta hydrolase</fullName>
    </submittedName>
</protein>